<evidence type="ECO:0000256" key="3">
    <source>
        <dbReference type="ARBA" id="ARBA00022840"/>
    </source>
</evidence>
<dbReference type="InterPro" id="IPR013815">
    <property type="entry name" value="ATP_grasp_subdomain_1"/>
</dbReference>
<feature type="domain" description="ATP-grasp" evidence="5">
    <location>
        <begin position="109"/>
        <end position="302"/>
    </location>
</feature>
<evidence type="ECO:0000256" key="2">
    <source>
        <dbReference type="ARBA" id="ARBA00022741"/>
    </source>
</evidence>
<evidence type="ECO:0000259" key="5">
    <source>
        <dbReference type="PROSITE" id="PS50975"/>
    </source>
</evidence>
<dbReference type="Pfam" id="PF13535">
    <property type="entry name" value="ATP-grasp_4"/>
    <property type="match status" value="1"/>
</dbReference>
<reference evidence="6" key="1">
    <citation type="submission" date="2022-06" db="EMBL/GenBank/DDBJ databases">
        <title>Genomic Encyclopedia of Archaeal and Bacterial Type Strains, Phase II (KMG-II): from individual species to whole genera.</title>
        <authorList>
            <person name="Goeker M."/>
        </authorList>
    </citation>
    <scope>NUCLEOTIDE SEQUENCE</scope>
    <source>
        <strain evidence="6">DSM 43935</strain>
    </source>
</reference>
<dbReference type="Gene3D" id="3.40.50.20">
    <property type="match status" value="1"/>
</dbReference>
<dbReference type="EMBL" id="JAMTCK010000019">
    <property type="protein sequence ID" value="MCP2169511.1"/>
    <property type="molecule type" value="Genomic_DNA"/>
</dbReference>
<dbReference type="GO" id="GO:0046872">
    <property type="term" value="F:metal ion binding"/>
    <property type="evidence" value="ECO:0007669"/>
    <property type="project" value="InterPro"/>
</dbReference>
<keyword evidence="3 4" id="KW-0067">ATP-binding</keyword>
<evidence type="ECO:0000256" key="1">
    <source>
        <dbReference type="ARBA" id="ARBA00022598"/>
    </source>
</evidence>
<dbReference type="Gene3D" id="3.30.470.20">
    <property type="entry name" value="ATP-grasp fold, B domain"/>
    <property type="match status" value="1"/>
</dbReference>
<dbReference type="SUPFAM" id="SSF56059">
    <property type="entry name" value="Glutathione synthetase ATP-binding domain-like"/>
    <property type="match status" value="1"/>
</dbReference>
<comment type="caution">
    <text evidence="6">The sequence shown here is derived from an EMBL/GenBank/DDBJ whole genome shotgun (WGS) entry which is preliminary data.</text>
</comment>
<dbReference type="Pfam" id="PF18603">
    <property type="entry name" value="LAL_C2"/>
    <property type="match status" value="1"/>
</dbReference>
<accession>A0AAE3GJT6</accession>
<dbReference type="Gene3D" id="3.30.1490.20">
    <property type="entry name" value="ATP-grasp fold, A domain"/>
    <property type="match status" value="1"/>
</dbReference>
<organism evidence="6 7">
    <name type="scientific">Goodfellowiella coeruleoviolacea</name>
    <dbReference type="NCBI Taxonomy" id="334858"/>
    <lineage>
        <taxon>Bacteria</taxon>
        <taxon>Bacillati</taxon>
        <taxon>Actinomycetota</taxon>
        <taxon>Actinomycetes</taxon>
        <taxon>Pseudonocardiales</taxon>
        <taxon>Pseudonocardiaceae</taxon>
        <taxon>Goodfellowiella</taxon>
    </lineage>
</organism>
<dbReference type="InterPro" id="IPR040570">
    <property type="entry name" value="LAL_C2"/>
</dbReference>
<sequence>MKTLVVLGGADGSVGTYQRARELGYRTICVDVRPGAPGVAVADEYLQASVRAPERVAAALLGRTDIVGVTCPASDVGLPALAWLGQHWKLPNRLPGPAVAASIDKAAFRAVCARLGLPSYRSAAGTPGPDLLAAASRLRFPTLVKPVDASGSRGVVSCASPGRLAAAVAESVAFSATGRVVVEEHLDGTPLTIEALVVNGAVAFHAVTERTITPPPFFVTTSHLLPAALPAGADRRLVAALAAICADIGYRDGPLTLDAVLARDGELYLIEMGARMGGNGLAELVHSGCGVDLEAASIALAVGEGVVLEPTGPRPAMVHVFAADRGGQLVGITGLAEVRALPEVVEVRLFAEPGCYVRPYAQAGYKLGYAVLASDTAAGLHRARQRVRDTLRFLVSDQDMAVPLP</sequence>
<keyword evidence="2 4" id="KW-0547">Nucleotide-binding</keyword>
<protein>
    <submittedName>
        <fullName evidence="6">Biotin carboxylase</fullName>
    </submittedName>
</protein>
<dbReference type="InterPro" id="IPR052032">
    <property type="entry name" value="ATP-dep_AA_Ligase"/>
</dbReference>
<proteinExistence type="predicted"/>
<gene>
    <name evidence="6" type="ORF">LX83_006397</name>
</gene>
<dbReference type="AlphaFoldDB" id="A0AAE3GJT6"/>
<name>A0AAE3GJT6_9PSEU</name>
<dbReference type="GO" id="GO:0005524">
    <property type="term" value="F:ATP binding"/>
    <property type="evidence" value="ECO:0007669"/>
    <property type="project" value="UniProtKB-UniRule"/>
</dbReference>
<dbReference type="InterPro" id="IPR011761">
    <property type="entry name" value="ATP-grasp"/>
</dbReference>
<keyword evidence="1" id="KW-0436">Ligase</keyword>
<evidence type="ECO:0000256" key="4">
    <source>
        <dbReference type="PROSITE-ProRule" id="PRU00409"/>
    </source>
</evidence>
<evidence type="ECO:0000313" key="7">
    <source>
        <dbReference type="Proteomes" id="UP001206128"/>
    </source>
</evidence>
<dbReference type="PANTHER" id="PTHR43585">
    <property type="entry name" value="FUMIPYRROLE BIOSYNTHESIS PROTEIN C"/>
    <property type="match status" value="1"/>
</dbReference>
<dbReference type="GO" id="GO:0016874">
    <property type="term" value="F:ligase activity"/>
    <property type="evidence" value="ECO:0007669"/>
    <property type="project" value="UniProtKB-KW"/>
</dbReference>
<dbReference type="PROSITE" id="PS50975">
    <property type="entry name" value="ATP_GRASP"/>
    <property type="match status" value="1"/>
</dbReference>
<keyword evidence="7" id="KW-1185">Reference proteome</keyword>
<dbReference type="PANTHER" id="PTHR43585:SF2">
    <property type="entry name" value="ATP-GRASP ENZYME FSQD"/>
    <property type="match status" value="1"/>
</dbReference>
<evidence type="ECO:0000313" key="6">
    <source>
        <dbReference type="EMBL" id="MCP2169511.1"/>
    </source>
</evidence>
<dbReference type="RefSeq" id="WP_253778372.1">
    <property type="nucleotide sequence ID" value="NZ_JAMTCK010000019.1"/>
</dbReference>
<dbReference type="Proteomes" id="UP001206128">
    <property type="component" value="Unassembled WGS sequence"/>
</dbReference>